<evidence type="ECO:0000313" key="1">
    <source>
        <dbReference type="EMBL" id="MBK1878534.1"/>
    </source>
</evidence>
<proteinExistence type="predicted"/>
<comment type="caution">
    <text evidence="1">The sequence shown here is derived from an EMBL/GenBank/DDBJ whole genome shotgun (WGS) entry which is preliminary data.</text>
</comment>
<name>A0A934S039_9BACT</name>
<sequence length="307" mass="35297">MGSKYDSLWGLLDELSYSFFGPSVEDTYDGGYDKKDPSEDDLYRAELLLELARWACERVELLEQTCPHLVRRVAGTKLSWPILAYATQDRKNSSKRDGPQNKRIEFERRINALKLGMSLPVHYNPMHDEFNLVILDFVQRRYLEKSGPEPALYTLESLRKEYEGWGVDSSNLSQFDLDLHNEIASKELRKYKLPKLTKKTARIWAEAIVLDEVEVPGIESFIDQRGNVVYRVAYPSLHNSICRKLEAVRASDLKEASNALSRGPSKKEVAESWEEKAETVQRSIESGRFEKSYVLAEVESRIQGLIK</sequence>
<accession>A0A934S039</accession>
<keyword evidence="2" id="KW-1185">Reference proteome</keyword>
<dbReference type="Proteomes" id="UP000617628">
    <property type="component" value="Unassembled WGS sequence"/>
</dbReference>
<protein>
    <submittedName>
        <fullName evidence="1">Uncharacterized protein</fullName>
    </submittedName>
</protein>
<organism evidence="1 2">
    <name type="scientific">Pelagicoccus mobilis</name>
    <dbReference type="NCBI Taxonomy" id="415221"/>
    <lineage>
        <taxon>Bacteria</taxon>
        <taxon>Pseudomonadati</taxon>
        <taxon>Verrucomicrobiota</taxon>
        <taxon>Opitutia</taxon>
        <taxon>Puniceicoccales</taxon>
        <taxon>Pelagicoccaceae</taxon>
        <taxon>Pelagicoccus</taxon>
    </lineage>
</organism>
<dbReference type="EMBL" id="JAENIL010000031">
    <property type="protein sequence ID" value="MBK1878534.1"/>
    <property type="molecule type" value="Genomic_DNA"/>
</dbReference>
<reference evidence="1" key="1">
    <citation type="submission" date="2021-01" db="EMBL/GenBank/DDBJ databases">
        <title>Modified the classification status of verrucomicrobia.</title>
        <authorList>
            <person name="Feng X."/>
        </authorList>
    </citation>
    <scope>NUCLEOTIDE SEQUENCE</scope>
    <source>
        <strain evidence="1">KCTC 13126</strain>
    </source>
</reference>
<dbReference type="RefSeq" id="WP_200356746.1">
    <property type="nucleotide sequence ID" value="NZ_JAENIL010000031.1"/>
</dbReference>
<gene>
    <name evidence="1" type="ORF">JIN87_16755</name>
</gene>
<evidence type="ECO:0000313" key="2">
    <source>
        <dbReference type="Proteomes" id="UP000617628"/>
    </source>
</evidence>
<dbReference type="AlphaFoldDB" id="A0A934S039"/>